<proteinExistence type="predicted"/>
<dbReference type="PROSITE" id="PS51257">
    <property type="entry name" value="PROKAR_LIPOPROTEIN"/>
    <property type="match status" value="1"/>
</dbReference>
<evidence type="ECO:0000256" key="1">
    <source>
        <dbReference type="SAM" id="MobiDB-lite"/>
    </source>
</evidence>
<dbReference type="KEGG" id="prf:PeribacterA2_0847"/>
<dbReference type="Gene3D" id="3.40.30.10">
    <property type="entry name" value="Glutaredoxin"/>
    <property type="match status" value="1"/>
</dbReference>
<accession>A0A0S1SS08</accession>
<evidence type="ECO:0000313" key="3">
    <source>
        <dbReference type="EMBL" id="ALM13516.1"/>
    </source>
</evidence>
<dbReference type="InterPro" id="IPR051470">
    <property type="entry name" value="Thiol:disulfide_interchange"/>
</dbReference>
<protein>
    <submittedName>
        <fullName evidence="3">DSBA oxidoreductase</fullName>
    </submittedName>
</protein>
<reference evidence="4" key="1">
    <citation type="submission" date="2015-10" db="EMBL/GenBank/DDBJ databases">
        <title>Analysis of five complete genome sequences for members of the class Peribacteria in the recently recognized Peregrinibacteria bacterial phylum.</title>
        <authorList>
            <person name="Anantharaman K."/>
            <person name="Brown C.T."/>
            <person name="Burstein D."/>
            <person name="Castelle C.J."/>
            <person name="Probst A.J."/>
            <person name="Thomas B.C."/>
            <person name="Williams K.H."/>
            <person name="Banfield J.F."/>
        </authorList>
    </citation>
    <scope>NUCLEOTIDE SEQUENCE [LARGE SCALE GENOMIC DNA]</scope>
</reference>
<dbReference type="AlphaFoldDB" id="A0A0S1SS08"/>
<dbReference type="InterPro" id="IPR036249">
    <property type="entry name" value="Thioredoxin-like_sf"/>
</dbReference>
<name>A0A0S1SS08_9BACT</name>
<accession>A0A0S1SL11</accession>
<dbReference type="InterPro" id="IPR012336">
    <property type="entry name" value="Thioredoxin-like_fold"/>
</dbReference>
<sequence>MRKATLFTLSCSLLLAACTLPTPSRQQQNSPASSSSASSEEVQLQGEEIGEGMPLTEELTETGALAERFLSTGVLEIGNPQAPLTLLMFTEHHCSYCRQVLLELFPRLKTDALDLGSVKVQIAMLPLQKYQKSTEAALGFICSAAQGKGLAMHDTLFRNPNKSKEAILSYAVDLKLDTALLRDCMKSARTTAMLEDQQVWAQSLGIDVVPTFFLNGEKFIGLPYYPDLRGRIEEALQALKEQQ</sequence>
<reference evidence="3 4" key="2">
    <citation type="journal article" date="2016" name="PeerJ">
        <title>Analysis of five complete genome sequences for members of the class Peribacteria in the recently recognized Peregrinibacteria bacterial phylum.</title>
        <authorList>
            <person name="Anantharaman K."/>
            <person name="Brown C.T."/>
            <person name="Burstein D."/>
            <person name="Castelle C.J."/>
            <person name="Probst A.J."/>
            <person name="Thomas B.C."/>
            <person name="Williams K.H."/>
            <person name="Banfield J.F."/>
        </authorList>
    </citation>
    <scope>NUCLEOTIDE SEQUENCE [LARGE SCALE GENOMIC DNA]</scope>
    <source>
        <strain evidence="3">RIFOXYD1_FULL_PER-ii_59_16</strain>
    </source>
</reference>
<accession>A0A0S1SCC1</accession>
<feature type="domain" description="Thioredoxin-like fold" evidence="2">
    <location>
        <begin position="77"/>
        <end position="233"/>
    </location>
</feature>
<feature type="region of interest" description="Disordered" evidence="1">
    <location>
        <begin position="23"/>
        <end position="54"/>
    </location>
</feature>
<evidence type="ECO:0000313" key="4">
    <source>
        <dbReference type="Proteomes" id="UP000069135"/>
    </source>
</evidence>
<organism evidence="3 4">
    <name type="scientific">Candidatus Peribacter riflensis</name>
    <dbReference type="NCBI Taxonomy" id="1735162"/>
    <lineage>
        <taxon>Bacteria</taxon>
        <taxon>Candidatus Peregrinibacteriota</taxon>
        <taxon>Candidatus Peribacteria</taxon>
        <taxon>Candidatus Peribacterales</taxon>
        <taxon>Candidatus Peribacteraceae</taxon>
        <taxon>Candidatus Peribacter</taxon>
    </lineage>
</organism>
<evidence type="ECO:0000259" key="2">
    <source>
        <dbReference type="Pfam" id="PF13462"/>
    </source>
</evidence>
<dbReference type="SUPFAM" id="SSF52833">
    <property type="entry name" value="Thioredoxin-like"/>
    <property type="match status" value="1"/>
</dbReference>
<dbReference type="EMBL" id="CP013065">
    <property type="protein sequence ID" value="ALM13516.1"/>
    <property type="molecule type" value="Genomic_DNA"/>
</dbReference>
<accession>A0A0S1SVV0</accession>
<dbReference type="Proteomes" id="UP000069135">
    <property type="component" value="Chromosome"/>
</dbReference>
<dbReference type="STRING" id="1735162.PeribacterB2_0849"/>
<feature type="compositionally biased region" description="Low complexity" evidence="1">
    <location>
        <begin position="23"/>
        <end position="39"/>
    </location>
</feature>
<dbReference type="PANTHER" id="PTHR35272:SF3">
    <property type="entry name" value="THIOL:DISULFIDE INTERCHANGE PROTEIN DSBC"/>
    <property type="match status" value="1"/>
</dbReference>
<gene>
    <name evidence="3" type="ORF">PeribacterD1_0847</name>
</gene>
<accession>A0A0S1SPT7</accession>
<dbReference type="PANTHER" id="PTHR35272">
    <property type="entry name" value="THIOL:DISULFIDE INTERCHANGE PROTEIN DSBC-RELATED"/>
    <property type="match status" value="1"/>
</dbReference>
<dbReference type="Pfam" id="PF13462">
    <property type="entry name" value="Thioredoxin_4"/>
    <property type="match status" value="1"/>
</dbReference>